<organism evidence="3 4">
    <name type="scientific">Porites lobata</name>
    <dbReference type="NCBI Taxonomy" id="104759"/>
    <lineage>
        <taxon>Eukaryota</taxon>
        <taxon>Metazoa</taxon>
        <taxon>Cnidaria</taxon>
        <taxon>Anthozoa</taxon>
        <taxon>Hexacorallia</taxon>
        <taxon>Scleractinia</taxon>
        <taxon>Fungiina</taxon>
        <taxon>Poritidae</taxon>
        <taxon>Porites</taxon>
    </lineage>
</organism>
<evidence type="ECO:0000256" key="2">
    <source>
        <dbReference type="SAM" id="Phobius"/>
    </source>
</evidence>
<name>A0ABN8R8V5_9CNID</name>
<accession>A0ABN8R8V5</accession>
<feature type="compositionally biased region" description="Acidic residues" evidence="1">
    <location>
        <begin position="161"/>
        <end position="170"/>
    </location>
</feature>
<dbReference type="EMBL" id="CALNXK010000205">
    <property type="protein sequence ID" value="CAH3175819.1"/>
    <property type="molecule type" value="Genomic_DNA"/>
</dbReference>
<gene>
    <name evidence="3" type="ORF">PLOB_00017304</name>
</gene>
<evidence type="ECO:0000313" key="4">
    <source>
        <dbReference type="Proteomes" id="UP001159405"/>
    </source>
</evidence>
<feature type="transmembrane region" description="Helical" evidence="2">
    <location>
        <begin position="21"/>
        <end position="39"/>
    </location>
</feature>
<keyword evidence="2" id="KW-0472">Membrane</keyword>
<feature type="compositionally biased region" description="Polar residues" evidence="1">
    <location>
        <begin position="402"/>
        <end position="413"/>
    </location>
</feature>
<feature type="compositionally biased region" description="Polar residues" evidence="1">
    <location>
        <begin position="305"/>
        <end position="321"/>
    </location>
</feature>
<feature type="compositionally biased region" description="Polar residues" evidence="1">
    <location>
        <begin position="171"/>
        <end position="183"/>
    </location>
</feature>
<evidence type="ECO:0000313" key="3">
    <source>
        <dbReference type="EMBL" id="CAH3175819.1"/>
    </source>
</evidence>
<feature type="compositionally biased region" description="Polar residues" evidence="1">
    <location>
        <begin position="428"/>
        <end position="440"/>
    </location>
</feature>
<feature type="region of interest" description="Disordered" evidence="1">
    <location>
        <begin position="398"/>
        <end position="529"/>
    </location>
</feature>
<feature type="compositionally biased region" description="Polar residues" evidence="1">
    <location>
        <begin position="455"/>
        <end position="478"/>
    </location>
</feature>
<keyword evidence="4" id="KW-1185">Reference proteome</keyword>
<dbReference type="Proteomes" id="UP001159405">
    <property type="component" value="Unassembled WGS sequence"/>
</dbReference>
<keyword evidence="2" id="KW-1133">Transmembrane helix</keyword>
<proteinExistence type="predicted"/>
<reference evidence="3 4" key="1">
    <citation type="submission" date="2022-05" db="EMBL/GenBank/DDBJ databases">
        <authorList>
            <consortium name="Genoscope - CEA"/>
            <person name="William W."/>
        </authorList>
    </citation>
    <scope>NUCLEOTIDE SEQUENCE [LARGE SCALE GENOMIC DNA]</scope>
</reference>
<sequence>MCKRLKLISEDNKWRIPMVSGLFAFTLGLSCFGVAFKLSEYQESLSLPPMLAGVPILIAGISGMVGGRMRKNCMISLHLVFCLIAGVLGLHLTFIFLGREAKSREIYKVKCQSQFKGAHYCHRYAATVGMTVLAVLPFALTPLGILSYAVTRRFTARYNVNEEEEGEDTSTLDQHGDQDSTMSKMEGRLSSPTIDSEATTESKNKGKLLIKQYDNNNCNNSSPPSSYRESSRLVPDSQSHGENGQWPSFQVSGNAIPGNHGLQKQLSNGEAKFGKQGSCSQPPSSHVARRDHLVGRDSLQGYEPQRNQSSNDEAQINQLPRNQRRTNKERGKHKPSNHLAEKQVSRYKPRTNQELCNNTANNQTFNNHDSENYVSRNHGVSIQPSNVQMPKVLPTSVPISHLCSSQPSQNQNARKLLQPPTNHRRSKQIANNQSTSYQVSSDEKRRSQAPHRQYPISNQSNQISRYYNPTTVDQQTKPLHQDGKQIVKDQQSFCTDMSRRQTPHYPYLPRNHPLRNQVPSHDRAPKSGE</sequence>
<feature type="compositionally biased region" description="Low complexity" evidence="1">
    <location>
        <begin position="215"/>
        <end position="228"/>
    </location>
</feature>
<evidence type="ECO:0000256" key="1">
    <source>
        <dbReference type="SAM" id="MobiDB-lite"/>
    </source>
</evidence>
<keyword evidence="2" id="KW-0812">Transmembrane</keyword>
<dbReference type="PROSITE" id="PS51257">
    <property type="entry name" value="PROKAR_LIPOPROTEIN"/>
    <property type="match status" value="1"/>
</dbReference>
<feature type="compositionally biased region" description="Low complexity" evidence="1">
    <location>
        <begin position="357"/>
        <end position="367"/>
    </location>
</feature>
<feature type="transmembrane region" description="Helical" evidence="2">
    <location>
        <begin position="45"/>
        <end position="65"/>
    </location>
</feature>
<comment type="caution">
    <text evidence="3">The sequence shown here is derived from an EMBL/GenBank/DDBJ whole genome shotgun (WGS) entry which is preliminary data.</text>
</comment>
<feature type="compositionally biased region" description="Polar residues" evidence="1">
    <location>
        <begin position="236"/>
        <end position="253"/>
    </location>
</feature>
<feature type="transmembrane region" description="Helical" evidence="2">
    <location>
        <begin position="124"/>
        <end position="150"/>
    </location>
</feature>
<feature type="compositionally biased region" description="Basic and acidic residues" evidence="1">
    <location>
        <begin position="520"/>
        <end position="529"/>
    </location>
</feature>
<feature type="compositionally biased region" description="Basic residues" evidence="1">
    <location>
        <begin position="322"/>
        <end position="336"/>
    </location>
</feature>
<feature type="transmembrane region" description="Helical" evidence="2">
    <location>
        <begin position="77"/>
        <end position="97"/>
    </location>
</feature>
<feature type="region of interest" description="Disordered" evidence="1">
    <location>
        <begin position="161"/>
        <end position="376"/>
    </location>
</feature>
<feature type="compositionally biased region" description="Polar residues" evidence="1">
    <location>
        <begin position="190"/>
        <end position="201"/>
    </location>
</feature>
<protein>
    <submittedName>
        <fullName evidence="3">Uncharacterized protein</fullName>
    </submittedName>
</protein>